<keyword evidence="2" id="KW-1185">Reference proteome</keyword>
<proteinExistence type="predicted"/>
<sequence length="89" mass="10117">MCLLSPFLFLLLPSPLFFSSPGSSSSFSFFFRIPISSSKFFISSPLSSSPNLLLLLPLQTFFRIYRLYIAKFIHDSIMEKLIVMGVIDL</sequence>
<dbReference type="Proteomes" id="UP000091857">
    <property type="component" value="Chromosome 9"/>
</dbReference>
<accession>A0ACB7H6T7</accession>
<dbReference type="EMBL" id="CM004395">
    <property type="protein sequence ID" value="KAG8647388.1"/>
    <property type="molecule type" value="Genomic_DNA"/>
</dbReference>
<comment type="caution">
    <text evidence="1">The sequence shown here is derived from an EMBL/GenBank/DDBJ whole genome shotgun (WGS) entry which is preliminary data.</text>
</comment>
<protein>
    <submittedName>
        <fullName evidence="1">Uncharacterized protein</fullName>
    </submittedName>
</protein>
<organism evidence="1 2">
    <name type="scientific">Manihot esculenta</name>
    <name type="common">Cassava</name>
    <name type="synonym">Jatropha manihot</name>
    <dbReference type="NCBI Taxonomy" id="3983"/>
    <lineage>
        <taxon>Eukaryota</taxon>
        <taxon>Viridiplantae</taxon>
        <taxon>Streptophyta</taxon>
        <taxon>Embryophyta</taxon>
        <taxon>Tracheophyta</taxon>
        <taxon>Spermatophyta</taxon>
        <taxon>Magnoliopsida</taxon>
        <taxon>eudicotyledons</taxon>
        <taxon>Gunneridae</taxon>
        <taxon>Pentapetalae</taxon>
        <taxon>rosids</taxon>
        <taxon>fabids</taxon>
        <taxon>Malpighiales</taxon>
        <taxon>Euphorbiaceae</taxon>
        <taxon>Crotonoideae</taxon>
        <taxon>Manihoteae</taxon>
        <taxon>Manihot</taxon>
    </lineage>
</organism>
<evidence type="ECO:0000313" key="2">
    <source>
        <dbReference type="Proteomes" id="UP000091857"/>
    </source>
</evidence>
<evidence type="ECO:0000313" key="1">
    <source>
        <dbReference type="EMBL" id="KAG8647388.1"/>
    </source>
</evidence>
<gene>
    <name evidence="1" type="ORF">MANES_09G076586v8</name>
</gene>
<name>A0ACB7H6T7_MANES</name>
<reference evidence="2" key="1">
    <citation type="journal article" date="2016" name="Nat. Biotechnol.">
        <title>Sequencing wild and cultivated cassava and related species reveals extensive interspecific hybridization and genetic diversity.</title>
        <authorList>
            <person name="Bredeson J.V."/>
            <person name="Lyons J.B."/>
            <person name="Prochnik S.E."/>
            <person name="Wu G.A."/>
            <person name="Ha C.M."/>
            <person name="Edsinger-Gonzales E."/>
            <person name="Grimwood J."/>
            <person name="Schmutz J."/>
            <person name="Rabbi I.Y."/>
            <person name="Egesi C."/>
            <person name="Nauluvula P."/>
            <person name="Lebot V."/>
            <person name="Ndunguru J."/>
            <person name="Mkamilo G."/>
            <person name="Bart R.S."/>
            <person name="Setter T.L."/>
            <person name="Gleadow R.M."/>
            <person name="Kulakow P."/>
            <person name="Ferguson M.E."/>
            <person name="Rounsley S."/>
            <person name="Rokhsar D.S."/>
        </authorList>
    </citation>
    <scope>NUCLEOTIDE SEQUENCE [LARGE SCALE GENOMIC DNA]</scope>
    <source>
        <strain evidence="2">cv. AM560-2</strain>
    </source>
</reference>